<sequence>MHSNNLIAYGAVMGVIFLIEGISHSVSCTSTSSTGLFYRPDKLYTAPGPGKRALLDSDEDAQQQQRLDRYNVIVRSLMQRLPKYLPIHWFAFKSTTKKSAVYEQQQQQQPAPGGIILLNDVQQIDRSSSSSSNDEEINNNNNNSEGGNDGVGELSTDDMFKAENMVSFF</sequence>
<protein>
    <submittedName>
        <fullName evidence="2">Uncharacterized protein</fullName>
    </submittedName>
</protein>
<evidence type="ECO:0000313" key="2">
    <source>
        <dbReference type="EMBL" id="KAL3383666.1"/>
    </source>
</evidence>
<dbReference type="AlphaFoldDB" id="A0ABD2VTJ5"/>
<dbReference type="EMBL" id="JBJJXI010000184">
    <property type="protein sequence ID" value="KAL3383666.1"/>
    <property type="molecule type" value="Genomic_DNA"/>
</dbReference>
<feature type="region of interest" description="Disordered" evidence="1">
    <location>
        <begin position="125"/>
        <end position="155"/>
    </location>
</feature>
<organism evidence="2 3">
    <name type="scientific">Trichogramma kaykai</name>
    <dbReference type="NCBI Taxonomy" id="54128"/>
    <lineage>
        <taxon>Eukaryota</taxon>
        <taxon>Metazoa</taxon>
        <taxon>Ecdysozoa</taxon>
        <taxon>Arthropoda</taxon>
        <taxon>Hexapoda</taxon>
        <taxon>Insecta</taxon>
        <taxon>Pterygota</taxon>
        <taxon>Neoptera</taxon>
        <taxon>Endopterygota</taxon>
        <taxon>Hymenoptera</taxon>
        <taxon>Apocrita</taxon>
        <taxon>Proctotrupomorpha</taxon>
        <taxon>Chalcidoidea</taxon>
        <taxon>Trichogrammatidae</taxon>
        <taxon>Trichogramma</taxon>
    </lineage>
</organism>
<evidence type="ECO:0000256" key="1">
    <source>
        <dbReference type="SAM" id="MobiDB-lite"/>
    </source>
</evidence>
<accession>A0ABD2VTJ5</accession>
<reference evidence="2 3" key="1">
    <citation type="journal article" date="2024" name="bioRxiv">
        <title>A reference genome for Trichogramma kaykai: A tiny desert-dwelling parasitoid wasp with competing sex-ratio distorters.</title>
        <authorList>
            <person name="Culotta J."/>
            <person name="Lindsey A.R."/>
        </authorList>
    </citation>
    <scope>NUCLEOTIDE SEQUENCE [LARGE SCALE GENOMIC DNA]</scope>
    <source>
        <strain evidence="2 3">KSX58</strain>
    </source>
</reference>
<evidence type="ECO:0000313" key="3">
    <source>
        <dbReference type="Proteomes" id="UP001627154"/>
    </source>
</evidence>
<dbReference type="Proteomes" id="UP001627154">
    <property type="component" value="Unassembled WGS sequence"/>
</dbReference>
<gene>
    <name evidence="2" type="ORF">TKK_020464</name>
</gene>
<name>A0ABD2VTJ5_9HYME</name>
<proteinExistence type="predicted"/>
<feature type="compositionally biased region" description="Low complexity" evidence="1">
    <location>
        <begin position="127"/>
        <end position="146"/>
    </location>
</feature>
<comment type="caution">
    <text evidence="2">The sequence shown here is derived from an EMBL/GenBank/DDBJ whole genome shotgun (WGS) entry which is preliminary data.</text>
</comment>
<keyword evidence="3" id="KW-1185">Reference proteome</keyword>